<evidence type="ECO:0000259" key="1">
    <source>
        <dbReference type="PROSITE" id="PS50011"/>
    </source>
</evidence>
<dbReference type="GO" id="GO:0005524">
    <property type="term" value="F:ATP binding"/>
    <property type="evidence" value="ECO:0007669"/>
    <property type="project" value="InterPro"/>
</dbReference>
<dbReference type="PANTHER" id="PTHR48011">
    <property type="entry name" value="CCR4-NOT TRANSCRIPTIONAL COMPLEX SUBUNIT CAF120-RELATED"/>
    <property type="match status" value="1"/>
</dbReference>
<dbReference type="GO" id="GO:0004672">
    <property type="term" value="F:protein kinase activity"/>
    <property type="evidence" value="ECO:0007669"/>
    <property type="project" value="InterPro"/>
</dbReference>
<protein>
    <recommendedName>
        <fullName evidence="1">Protein kinase domain-containing protein</fullName>
    </recommendedName>
</protein>
<dbReference type="InterPro" id="IPR052751">
    <property type="entry name" value="Plant_MAPKKK"/>
</dbReference>
<dbReference type="Gramene" id="A05p03150.2_BraZ1">
    <property type="protein sequence ID" value="A05p03150.2_BraZ1.CDS"/>
    <property type="gene ID" value="A05g03150.2_BraZ1"/>
</dbReference>
<dbReference type="Gene3D" id="1.10.510.10">
    <property type="entry name" value="Transferase(Phosphotransferase) domain 1"/>
    <property type="match status" value="1"/>
</dbReference>
<dbReference type="PROSITE" id="PS50011">
    <property type="entry name" value="PROTEIN_KINASE_DOM"/>
    <property type="match status" value="1"/>
</dbReference>
<dbReference type="InterPro" id="IPR011009">
    <property type="entry name" value="Kinase-like_dom_sf"/>
</dbReference>
<dbReference type="SMART" id="SM00220">
    <property type="entry name" value="S_TKc"/>
    <property type="match status" value="1"/>
</dbReference>
<sequence length="333" mass="37516">MPTKPEVIKFLSKGTYGSVDLVKYIRSDGSSPLYAAVKTTDCENLYYLQREALILSKLKGCRSIVQCYNNYNLEEDLDDNGWRIFKMVMEYAPEGSLATFMDSYKDRKLPETMIKDFTRMLRQGLVYVHNLGYVHCDLKPENLLIFPCGQSYELKISDFGSSTEVGEVADTWESNPPFVGSPIYMSPESVYDGVAEKALDLWSVGCIVLEMYAGEPWREVEFNDLASVLLSGEAPEIPESVPSDARDFIETCFARNPESRGSALGLLLHRFLSEDMRSSSDLIGAKRSLNLVPTKHKSLSTMQAIKKRFISHRPLRLKIIPPKPPGCKLVPVQ</sequence>
<evidence type="ECO:0000313" key="3">
    <source>
        <dbReference type="Proteomes" id="UP000694005"/>
    </source>
</evidence>
<dbReference type="PROSITE" id="PS00108">
    <property type="entry name" value="PROTEIN_KINASE_ST"/>
    <property type="match status" value="1"/>
</dbReference>
<name>A0A8D9GA89_BRACM</name>
<dbReference type="Proteomes" id="UP000694005">
    <property type="component" value="Chromosome A05"/>
</dbReference>
<dbReference type="PANTHER" id="PTHR48011:SF23">
    <property type="entry name" value="PROTEIN KINASE DOMAIN-CONTAINING PROTEIN"/>
    <property type="match status" value="1"/>
</dbReference>
<dbReference type="EMBL" id="LS974621">
    <property type="protein sequence ID" value="CAG7873794.1"/>
    <property type="molecule type" value="Genomic_DNA"/>
</dbReference>
<organism evidence="2 3">
    <name type="scientific">Brassica campestris</name>
    <name type="common">Field mustard</name>
    <dbReference type="NCBI Taxonomy" id="3711"/>
    <lineage>
        <taxon>Eukaryota</taxon>
        <taxon>Viridiplantae</taxon>
        <taxon>Streptophyta</taxon>
        <taxon>Embryophyta</taxon>
        <taxon>Tracheophyta</taxon>
        <taxon>Spermatophyta</taxon>
        <taxon>Magnoliopsida</taxon>
        <taxon>eudicotyledons</taxon>
        <taxon>Gunneridae</taxon>
        <taxon>Pentapetalae</taxon>
        <taxon>rosids</taxon>
        <taxon>malvids</taxon>
        <taxon>Brassicales</taxon>
        <taxon>Brassicaceae</taxon>
        <taxon>Brassiceae</taxon>
        <taxon>Brassica</taxon>
    </lineage>
</organism>
<feature type="domain" description="Protein kinase" evidence="1">
    <location>
        <begin position="5"/>
        <end position="272"/>
    </location>
</feature>
<gene>
    <name evidence="2" type="ORF">BRAPAZ1V2_A05P03150.2</name>
</gene>
<proteinExistence type="predicted"/>
<evidence type="ECO:0000313" key="2">
    <source>
        <dbReference type="EMBL" id="CAG7873794.1"/>
    </source>
</evidence>
<dbReference type="InterPro" id="IPR008271">
    <property type="entry name" value="Ser/Thr_kinase_AS"/>
</dbReference>
<dbReference type="InterPro" id="IPR000719">
    <property type="entry name" value="Prot_kinase_dom"/>
</dbReference>
<reference evidence="2 3" key="1">
    <citation type="submission" date="2021-07" db="EMBL/GenBank/DDBJ databases">
        <authorList>
            <consortium name="Genoscope - CEA"/>
            <person name="William W."/>
        </authorList>
    </citation>
    <scope>NUCLEOTIDE SEQUENCE [LARGE SCALE GENOMIC DNA]</scope>
</reference>
<dbReference type="AlphaFoldDB" id="A0A8D9GA89"/>
<dbReference type="Pfam" id="PF00069">
    <property type="entry name" value="Pkinase"/>
    <property type="match status" value="1"/>
</dbReference>
<dbReference type="SUPFAM" id="SSF56112">
    <property type="entry name" value="Protein kinase-like (PK-like)"/>
    <property type="match status" value="1"/>
</dbReference>
<accession>A0A8D9GA89</accession>